<proteinExistence type="predicted"/>
<keyword evidence="1" id="KW-0812">Transmembrane</keyword>
<dbReference type="Proteomes" id="UP001237448">
    <property type="component" value="Unassembled WGS sequence"/>
</dbReference>
<keyword evidence="1" id="KW-1133">Transmembrane helix</keyword>
<dbReference type="InterPro" id="IPR009935">
    <property type="entry name" value="DUF1467"/>
</dbReference>
<evidence type="ECO:0000313" key="2">
    <source>
        <dbReference type="EMBL" id="MDQ0393796.1"/>
    </source>
</evidence>
<keyword evidence="1" id="KW-0472">Membrane</keyword>
<reference evidence="2 3" key="1">
    <citation type="submission" date="2023-07" db="EMBL/GenBank/DDBJ databases">
        <title>Genomic Encyclopedia of Type Strains, Phase IV (KMG-IV): sequencing the most valuable type-strain genomes for metagenomic binning, comparative biology and taxonomic classification.</title>
        <authorList>
            <person name="Goeker M."/>
        </authorList>
    </citation>
    <scope>NUCLEOTIDE SEQUENCE [LARGE SCALE GENOMIC DNA]</scope>
    <source>
        <strain evidence="2 3">DSM 5896</strain>
    </source>
</reference>
<evidence type="ECO:0000313" key="3">
    <source>
        <dbReference type="Proteomes" id="UP001237448"/>
    </source>
</evidence>
<dbReference type="EMBL" id="JAUSVK010000001">
    <property type="protein sequence ID" value="MDQ0393796.1"/>
    <property type="molecule type" value="Genomic_DNA"/>
</dbReference>
<organism evidence="2 3">
    <name type="scientific">Labrys monachus</name>
    <dbReference type="NCBI Taxonomy" id="217067"/>
    <lineage>
        <taxon>Bacteria</taxon>
        <taxon>Pseudomonadati</taxon>
        <taxon>Pseudomonadota</taxon>
        <taxon>Alphaproteobacteria</taxon>
        <taxon>Hyphomicrobiales</taxon>
        <taxon>Xanthobacteraceae</taxon>
        <taxon>Labrys</taxon>
    </lineage>
</organism>
<dbReference type="RefSeq" id="WP_307429677.1">
    <property type="nucleotide sequence ID" value="NZ_JAUSVK010000001.1"/>
</dbReference>
<gene>
    <name evidence="2" type="ORF">J3R73_003588</name>
</gene>
<sequence length="94" mass="10154">MSPLLSVALFFVIWWMTLFAILPLGVKSQFEAGEVVPGSEGAAPQRPMLLRKAALTTLVAAILFACVYVVVSHHLFYQTLFDFGPASVEVGRGG</sequence>
<feature type="transmembrane region" description="Helical" evidence="1">
    <location>
        <begin position="52"/>
        <end position="71"/>
    </location>
</feature>
<comment type="caution">
    <text evidence="2">The sequence shown here is derived from an EMBL/GenBank/DDBJ whole genome shotgun (WGS) entry which is preliminary data.</text>
</comment>
<accession>A0ABU0FH43</accession>
<dbReference type="Pfam" id="PF07330">
    <property type="entry name" value="DUF1467"/>
    <property type="match status" value="1"/>
</dbReference>
<name>A0ABU0FH43_9HYPH</name>
<evidence type="ECO:0000256" key="1">
    <source>
        <dbReference type="SAM" id="Phobius"/>
    </source>
</evidence>
<keyword evidence="3" id="KW-1185">Reference proteome</keyword>
<protein>
    <submittedName>
        <fullName evidence="2">Secreted protein</fullName>
    </submittedName>
</protein>